<dbReference type="PROSITE" id="PS51482">
    <property type="entry name" value="DEGV"/>
    <property type="match status" value="1"/>
</dbReference>
<dbReference type="OrthoDB" id="9775494at2"/>
<dbReference type="Gene3D" id="3.40.50.10170">
    <property type="match status" value="1"/>
</dbReference>
<dbReference type="PATRIC" id="fig|1423734.3.peg.2404"/>
<dbReference type="Pfam" id="PF02645">
    <property type="entry name" value="DegV"/>
    <property type="match status" value="1"/>
</dbReference>
<name>X0PV57_9LACO</name>
<dbReference type="SUPFAM" id="SSF82549">
    <property type="entry name" value="DAK1/DegV-like"/>
    <property type="match status" value="1"/>
</dbReference>
<dbReference type="Proteomes" id="UP000051236">
    <property type="component" value="Unassembled WGS sequence"/>
</dbReference>
<evidence type="ECO:0000256" key="1">
    <source>
        <dbReference type="ARBA" id="ARBA00003238"/>
    </source>
</evidence>
<dbReference type="RefSeq" id="WP_035455216.1">
    <property type="nucleotide sequence ID" value="NZ_AZGA01000002.1"/>
</dbReference>
<dbReference type="STRING" id="1423734.FC83_GL002370"/>
<reference evidence="3 4" key="1">
    <citation type="journal article" date="2015" name="Genome Announc.">
        <title>Expanding the biotechnology potential of lactobacilli through comparative genomics of 213 strains and associated genera.</title>
        <authorList>
            <person name="Sun Z."/>
            <person name="Harris H.M."/>
            <person name="McCann A."/>
            <person name="Guo C."/>
            <person name="Argimon S."/>
            <person name="Zhang W."/>
            <person name="Yang X."/>
            <person name="Jeffery I.B."/>
            <person name="Cooney J.C."/>
            <person name="Kagawa T.F."/>
            <person name="Liu W."/>
            <person name="Song Y."/>
            <person name="Salvetti E."/>
            <person name="Wrobel A."/>
            <person name="Rasinkangas P."/>
            <person name="Parkhill J."/>
            <person name="Rea M.C."/>
            <person name="O'Sullivan O."/>
            <person name="Ritari J."/>
            <person name="Douillard F.P."/>
            <person name="Paul Ross R."/>
            <person name="Yang R."/>
            <person name="Briner A.E."/>
            <person name="Felis G.E."/>
            <person name="de Vos W.M."/>
            <person name="Barrangou R."/>
            <person name="Klaenhammer T.R."/>
            <person name="Caufield P.W."/>
            <person name="Cui Y."/>
            <person name="Zhang H."/>
            <person name="O'Toole P.W."/>
        </authorList>
    </citation>
    <scope>NUCLEOTIDE SEQUENCE [LARGE SCALE GENOMIC DNA]</scope>
    <source>
        <strain evidence="3 4">DSM 18527</strain>
    </source>
</reference>
<accession>X0PV57</accession>
<comment type="caution">
    <text evidence="3">The sequence shown here is derived from an EMBL/GenBank/DDBJ whole genome shotgun (WGS) entry which is preliminary data.</text>
</comment>
<dbReference type="InterPro" id="IPR050270">
    <property type="entry name" value="DegV_domain_contain"/>
</dbReference>
<dbReference type="PANTHER" id="PTHR33434">
    <property type="entry name" value="DEGV DOMAIN-CONTAINING PROTEIN DR_1986-RELATED"/>
    <property type="match status" value="1"/>
</dbReference>
<dbReference type="InterPro" id="IPR003797">
    <property type="entry name" value="DegV"/>
</dbReference>
<dbReference type="AlphaFoldDB" id="X0PV57"/>
<proteinExistence type="predicted"/>
<evidence type="ECO:0008006" key="5">
    <source>
        <dbReference type="Google" id="ProtNLM"/>
    </source>
</evidence>
<dbReference type="InterPro" id="IPR043168">
    <property type="entry name" value="DegV_C"/>
</dbReference>
<gene>
    <name evidence="3" type="ORF">FC83_GL002370</name>
</gene>
<keyword evidence="4" id="KW-1185">Reference proteome</keyword>
<organism evidence="3 4">
    <name type="scientific">Agrilactobacillus composti DSM 18527 = JCM 14202</name>
    <dbReference type="NCBI Taxonomy" id="1423734"/>
    <lineage>
        <taxon>Bacteria</taxon>
        <taxon>Bacillati</taxon>
        <taxon>Bacillota</taxon>
        <taxon>Bacilli</taxon>
        <taxon>Lactobacillales</taxon>
        <taxon>Lactobacillaceae</taxon>
        <taxon>Agrilactobacillus</taxon>
    </lineage>
</organism>
<dbReference type="eggNOG" id="COG1307">
    <property type="taxonomic scope" value="Bacteria"/>
</dbReference>
<protein>
    <recommendedName>
        <fullName evidence="5">DegV family protein</fullName>
    </recommendedName>
</protein>
<evidence type="ECO:0000313" key="4">
    <source>
        <dbReference type="Proteomes" id="UP000051236"/>
    </source>
</evidence>
<evidence type="ECO:0000256" key="2">
    <source>
        <dbReference type="ARBA" id="ARBA00023121"/>
    </source>
</evidence>
<dbReference type="PANTHER" id="PTHR33434:SF2">
    <property type="entry name" value="FATTY ACID-BINDING PROTEIN TM_1468"/>
    <property type="match status" value="1"/>
</dbReference>
<dbReference type="GO" id="GO:0008289">
    <property type="term" value="F:lipid binding"/>
    <property type="evidence" value="ECO:0007669"/>
    <property type="project" value="UniProtKB-KW"/>
</dbReference>
<dbReference type="Gene3D" id="3.30.1180.10">
    <property type="match status" value="1"/>
</dbReference>
<comment type="function">
    <text evidence="1">May bind long-chain fatty acids, such as palmitate, and may play a role in lipid transport or fatty acid metabolism.</text>
</comment>
<keyword evidence="2" id="KW-0446">Lipid-binding</keyword>
<dbReference type="NCBIfam" id="TIGR00762">
    <property type="entry name" value="DegV"/>
    <property type="match status" value="1"/>
</dbReference>
<evidence type="ECO:0000313" key="3">
    <source>
        <dbReference type="EMBL" id="KRM36498.1"/>
    </source>
</evidence>
<sequence length="290" mass="31982">MKTAILTDSTAYLTPEQIEKYDIRVVSIPLIWSDKTYYDTKNMGINEFYQRLKSDKDLPTTSTPSIGDMQAIFDDLAKKGYDDVICIILSSGISSFVSTLSAYAPEVTNIKVHVFDSHITCAGLADEALLAGKLNAEGKTPTEILAALEAERKTMGVYFMVDDLSHLKRTGRLSNASSFIGGLLKIKPILSMDIQDKGEISAIAKERQAKKAYEHIKREFGQAIANVDYPIRVTVFDAADPEAKKEWLTDLKASFPNVTVDSSIIGPVIGVHVGQGTMAMIWARDWKSFS</sequence>
<dbReference type="EMBL" id="AZGA01000002">
    <property type="protein sequence ID" value="KRM36498.1"/>
    <property type="molecule type" value="Genomic_DNA"/>
</dbReference>